<feature type="transmembrane region" description="Helical" evidence="1">
    <location>
        <begin position="451"/>
        <end position="471"/>
    </location>
</feature>
<evidence type="ECO:0000259" key="2">
    <source>
        <dbReference type="Pfam" id="PF01593"/>
    </source>
</evidence>
<dbReference type="EMBL" id="AZHW01001306">
    <property type="protein sequence ID" value="ETW93102.1"/>
    <property type="molecule type" value="Genomic_DNA"/>
</dbReference>
<evidence type="ECO:0000313" key="4">
    <source>
        <dbReference type="Proteomes" id="UP000019141"/>
    </source>
</evidence>
<dbReference type="HOGENOM" id="CLU_581262_0_0_7"/>
<gene>
    <name evidence="3" type="ORF">ETSY1_40695</name>
</gene>
<dbReference type="PANTHER" id="PTHR42923:SF46">
    <property type="entry name" value="AMINE OXIDASE"/>
    <property type="match status" value="1"/>
</dbReference>
<accession>W4L4W5</accession>
<keyword evidence="1" id="KW-0472">Membrane</keyword>
<comment type="caution">
    <text evidence="3">The sequence shown here is derived from an EMBL/GenBank/DDBJ whole genome shotgun (WGS) entry which is preliminary data.</text>
</comment>
<dbReference type="Pfam" id="PF01593">
    <property type="entry name" value="Amino_oxidase"/>
    <property type="match status" value="1"/>
</dbReference>
<feature type="domain" description="Amine oxidase" evidence="2">
    <location>
        <begin position="2"/>
        <end position="428"/>
    </location>
</feature>
<dbReference type="InterPro" id="IPR036188">
    <property type="entry name" value="FAD/NAD-bd_sf"/>
</dbReference>
<dbReference type="AlphaFoldDB" id="W4L4W5"/>
<organism evidence="3 4">
    <name type="scientific">Entotheonella factor</name>
    <dbReference type="NCBI Taxonomy" id="1429438"/>
    <lineage>
        <taxon>Bacteria</taxon>
        <taxon>Pseudomonadati</taxon>
        <taxon>Nitrospinota/Tectimicrobiota group</taxon>
        <taxon>Candidatus Tectimicrobiota</taxon>
        <taxon>Candidatus Entotheonellia</taxon>
        <taxon>Candidatus Entotheonellales</taxon>
        <taxon>Candidatus Entotheonellaceae</taxon>
        <taxon>Candidatus Entotheonella</taxon>
    </lineage>
</organism>
<dbReference type="InterPro" id="IPR050464">
    <property type="entry name" value="Zeta_carotene_desat/Oxidored"/>
</dbReference>
<dbReference type="Gene3D" id="3.90.660.50">
    <property type="match status" value="1"/>
</dbReference>
<dbReference type="SUPFAM" id="SSF51905">
    <property type="entry name" value="FAD/NAD(P)-binding domain"/>
    <property type="match status" value="1"/>
</dbReference>
<dbReference type="Gene3D" id="3.50.50.60">
    <property type="entry name" value="FAD/NAD(P)-binding domain"/>
    <property type="match status" value="1"/>
</dbReference>
<reference evidence="3 4" key="1">
    <citation type="journal article" date="2014" name="Nature">
        <title>An environmental bacterial taxon with a large and distinct metabolic repertoire.</title>
        <authorList>
            <person name="Wilson M.C."/>
            <person name="Mori T."/>
            <person name="Ruckert C."/>
            <person name="Uria A.R."/>
            <person name="Helf M.J."/>
            <person name="Takada K."/>
            <person name="Gernert C."/>
            <person name="Steffens U.A."/>
            <person name="Heycke N."/>
            <person name="Schmitt S."/>
            <person name="Rinke C."/>
            <person name="Helfrich E.J."/>
            <person name="Brachmann A.O."/>
            <person name="Gurgui C."/>
            <person name="Wakimoto T."/>
            <person name="Kracht M."/>
            <person name="Crusemann M."/>
            <person name="Hentschel U."/>
            <person name="Abe I."/>
            <person name="Matsunaga S."/>
            <person name="Kalinowski J."/>
            <person name="Takeyama H."/>
            <person name="Piel J."/>
        </authorList>
    </citation>
    <scope>NUCLEOTIDE SEQUENCE [LARGE SCALE GENOMIC DNA]</scope>
    <source>
        <strain evidence="4">TSY1</strain>
    </source>
</reference>
<name>W4L4W5_ENTF1</name>
<keyword evidence="1" id="KW-1133">Transmembrane helix</keyword>
<sequence length="485" mass="54365">MVLLEAGNRLGGKAGADFSEDHQCYIEHGYHVFPAWYPNTRQLLRELGIEGNLIDLKRSHALKPGAFPQMASFEELSSFGNVLKTLFRGERPWAETLLSYYYYVDLTCTPLRRTGLLDRISANGFLRSRFYATEGVSDFNQQRVLQASSIPVYEMSAMALQKVITLWAANPKPFLSILNGNLQERFIAPFQRDLEALGVDIRLHQSVAKLETAAGCITGLCFDDGRRLEAAGADDLFVLAIPPEAVLRLIDDDVFAAEQLHVGETDSLTGLVHLKSVPMAGFTLYLNSRVDRLPTQPTFLDGSRHHLSFIDLSQYWPELAGENTVLSVIAAHFEPLKGLSHNKMAEILIDELSEYLPIGPKDIEHWHLQENVSAPLFLNTVGSWRYRPGTRTRLPNMYITGDYCRTPVELTTMESAVMSGLRTAQAILTDYLGQPAANRVEFLPLKTFSTVALWLMKYAGLPVVVLLYILLRLNLLPQTHLQDEA</sequence>
<dbReference type="GO" id="GO:0016491">
    <property type="term" value="F:oxidoreductase activity"/>
    <property type="evidence" value="ECO:0007669"/>
    <property type="project" value="InterPro"/>
</dbReference>
<keyword evidence="1" id="KW-0812">Transmembrane</keyword>
<proteinExistence type="predicted"/>
<keyword evidence="4" id="KW-1185">Reference proteome</keyword>
<protein>
    <recommendedName>
        <fullName evidence="2">Amine oxidase domain-containing protein</fullName>
    </recommendedName>
</protein>
<dbReference type="PANTHER" id="PTHR42923">
    <property type="entry name" value="PROTOPORPHYRINOGEN OXIDASE"/>
    <property type="match status" value="1"/>
</dbReference>
<evidence type="ECO:0000313" key="3">
    <source>
        <dbReference type="EMBL" id="ETW93102.1"/>
    </source>
</evidence>
<dbReference type="Proteomes" id="UP000019141">
    <property type="component" value="Unassembled WGS sequence"/>
</dbReference>
<evidence type="ECO:0000256" key="1">
    <source>
        <dbReference type="SAM" id="Phobius"/>
    </source>
</evidence>
<dbReference type="InterPro" id="IPR002937">
    <property type="entry name" value="Amino_oxidase"/>
</dbReference>